<dbReference type="InterPro" id="IPR011009">
    <property type="entry name" value="Kinase-like_dom_sf"/>
</dbReference>
<comment type="caution">
    <text evidence="3">The sequence shown here is derived from an EMBL/GenBank/DDBJ whole genome shotgun (WGS) entry which is preliminary data.</text>
</comment>
<dbReference type="OrthoDB" id="5291879at2"/>
<dbReference type="GO" id="GO:0016301">
    <property type="term" value="F:kinase activity"/>
    <property type="evidence" value="ECO:0007669"/>
    <property type="project" value="UniProtKB-UniRule"/>
</dbReference>
<protein>
    <submittedName>
        <fullName evidence="3">Fructosamine kinase</fullName>
    </submittedName>
</protein>
<reference evidence="3 4" key="1">
    <citation type="journal article" date="2013" name="Genome Announc.">
        <title>Draft Genome Sequence of the Moderately Halophilic Bacterium Marinobacter lipolyticus Strain SM19.</title>
        <authorList>
            <person name="Papke R.T."/>
            <person name="de la Haba R.R."/>
            <person name="Infante-Dominguez C."/>
            <person name="Perez D."/>
            <person name="Sanchez-Porro C."/>
            <person name="Lapierre P."/>
            <person name="Ventosa A."/>
        </authorList>
    </citation>
    <scope>NUCLEOTIDE SEQUENCE [LARGE SCALE GENOMIC DNA]</scope>
    <source>
        <strain evidence="3 4">SM19</strain>
    </source>
</reference>
<comment type="similarity">
    <text evidence="1 2">Belongs to the fructosamine kinase family.</text>
</comment>
<dbReference type="SUPFAM" id="SSF56112">
    <property type="entry name" value="Protein kinase-like (PK-like)"/>
    <property type="match status" value="1"/>
</dbReference>
<sequence length="253" mass="28600">MAVYCKRNHSEYPDALIREAQGLALLRSGLEAVDPLSRIRVPEVFHVDDSELQMEAIEAGPSSDATLAMLGEGLARLHQAPQPFYGLDSNNYIGLSQQINGRFERWGHFFVKHRLGYQVRLIRNDALRQEFQAILDSSAAILEGWLDARCEQPSLLHGDLWSGNALFDGEAPWLIDPAVYFGDREADVAMTEMFGGFGAAFYRAYDDVWPRSADYPLKREIYNLYHYLNHYNLFGGGYLSGCRRGFGVLADIR</sequence>
<keyword evidence="4" id="KW-1185">Reference proteome</keyword>
<dbReference type="PANTHER" id="PTHR12149">
    <property type="entry name" value="FRUCTOSAMINE 3 KINASE-RELATED PROTEIN"/>
    <property type="match status" value="1"/>
</dbReference>
<organism evidence="3 4">
    <name type="scientific">Marinobacter lipolyticus SM19</name>
    <dbReference type="NCBI Taxonomy" id="1318628"/>
    <lineage>
        <taxon>Bacteria</taxon>
        <taxon>Pseudomonadati</taxon>
        <taxon>Pseudomonadota</taxon>
        <taxon>Gammaproteobacteria</taxon>
        <taxon>Pseudomonadales</taxon>
        <taxon>Marinobacteraceae</taxon>
        <taxon>Marinobacter</taxon>
    </lineage>
</organism>
<evidence type="ECO:0000313" key="4">
    <source>
        <dbReference type="Proteomes" id="UP000016540"/>
    </source>
</evidence>
<dbReference type="EMBL" id="ASAD01000010">
    <property type="protein sequence ID" value="EON92420.1"/>
    <property type="molecule type" value="Genomic_DNA"/>
</dbReference>
<evidence type="ECO:0000256" key="1">
    <source>
        <dbReference type="ARBA" id="ARBA00009460"/>
    </source>
</evidence>
<proteinExistence type="inferred from homology"/>
<evidence type="ECO:0000256" key="2">
    <source>
        <dbReference type="PIRNR" id="PIRNR006221"/>
    </source>
</evidence>
<accession>R8B1G7</accession>
<name>R8B1G7_9GAMM</name>
<dbReference type="PATRIC" id="fig|1318628.3.peg.1341"/>
<dbReference type="AlphaFoldDB" id="R8B1G7"/>
<evidence type="ECO:0000313" key="3">
    <source>
        <dbReference type="EMBL" id="EON92420.1"/>
    </source>
</evidence>
<dbReference type="eggNOG" id="COG3001">
    <property type="taxonomic scope" value="Bacteria"/>
</dbReference>
<gene>
    <name evidence="3" type="ORF">MARLIPOL_06704</name>
</gene>
<keyword evidence="2 3" id="KW-0418">Kinase</keyword>
<dbReference type="Gene3D" id="3.90.1200.10">
    <property type="match status" value="1"/>
</dbReference>
<dbReference type="RefSeq" id="WP_012137346.1">
    <property type="nucleotide sequence ID" value="NZ_KE007317.1"/>
</dbReference>
<dbReference type="HOGENOM" id="CLU_036517_0_1_6"/>
<dbReference type="STRING" id="1318628.MARLIPOL_06704"/>
<dbReference type="PANTHER" id="PTHR12149:SF8">
    <property type="entry name" value="PROTEIN-RIBULOSAMINE 3-KINASE"/>
    <property type="match status" value="1"/>
</dbReference>
<dbReference type="Pfam" id="PF03881">
    <property type="entry name" value="Fructosamin_kin"/>
    <property type="match status" value="1"/>
</dbReference>
<keyword evidence="2" id="KW-0808">Transferase</keyword>
<dbReference type="InterPro" id="IPR016477">
    <property type="entry name" value="Fructo-/Ketosamine-3-kinase"/>
</dbReference>
<dbReference type="Proteomes" id="UP000016540">
    <property type="component" value="Unassembled WGS sequence"/>
</dbReference>
<dbReference type="PIRSF" id="PIRSF006221">
    <property type="entry name" value="Ketosamine-3-kinase"/>
    <property type="match status" value="1"/>
</dbReference>